<dbReference type="PROSITE" id="PS00768">
    <property type="entry name" value="TRANSTHYRETIN_1"/>
    <property type="match status" value="1"/>
</dbReference>
<evidence type="ECO:0000256" key="4">
    <source>
        <dbReference type="ARBA" id="ARBA00011881"/>
    </source>
</evidence>
<dbReference type="RefSeq" id="WP_023337053.1">
    <property type="nucleotide sequence ID" value="NZ_CBCYCV010000015.1"/>
</dbReference>
<evidence type="ECO:0000313" key="10">
    <source>
        <dbReference type="Proteomes" id="UP000230495"/>
    </source>
</evidence>
<feature type="domain" description="Transthyretin/hydroxyisourate hydrolase" evidence="8">
    <location>
        <begin position="4"/>
        <end position="106"/>
    </location>
</feature>
<dbReference type="EMBL" id="NEEU01000003">
    <property type="protein sequence ID" value="PJD75770.1"/>
    <property type="molecule type" value="Genomic_DNA"/>
</dbReference>
<evidence type="ECO:0000259" key="8">
    <source>
        <dbReference type="Pfam" id="PF00576"/>
    </source>
</evidence>
<accession>A0A2J0PN10</accession>
<dbReference type="SUPFAM" id="SSF49472">
    <property type="entry name" value="Transthyretin (synonym: prealbumin)"/>
    <property type="match status" value="1"/>
</dbReference>
<evidence type="ECO:0000256" key="5">
    <source>
        <dbReference type="ARBA" id="ARBA00022631"/>
    </source>
</evidence>
<dbReference type="NCBIfam" id="TIGR02962">
    <property type="entry name" value="hdxy_isourate"/>
    <property type="match status" value="1"/>
</dbReference>
<dbReference type="AlphaFoldDB" id="A0A2J0PN10"/>
<evidence type="ECO:0000256" key="1">
    <source>
        <dbReference type="ARBA" id="ARBA00001043"/>
    </source>
</evidence>
<comment type="subunit">
    <text evidence="4 7">Homotetramer.</text>
</comment>
<dbReference type="InterPro" id="IPR014306">
    <property type="entry name" value="Hydroxyisourate_hydrolase"/>
</dbReference>
<evidence type="ECO:0000256" key="2">
    <source>
        <dbReference type="ARBA" id="ARBA00002704"/>
    </source>
</evidence>
<reference evidence="9 10" key="1">
    <citation type="journal article" date="2017" name="J. Antimicrob. Chemother.">
        <title>Characterization of the population structure, drug resistance mechanisms and plasmids of the community-associated Enterobacter cloacae complex in China.</title>
        <authorList>
            <person name="Zhou K."/>
            <person name="Yu W."/>
            <person name="Cao X."/>
            <person name="Shen P."/>
            <person name="Lu H."/>
            <person name="Luo Q."/>
            <person name="Rossen J.W.A."/>
            <person name="Xiao Y."/>
        </authorList>
    </citation>
    <scope>NUCLEOTIDE SEQUENCE [LARGE SCALE GENOMIC DNA]</scope>
    <source>
        <strain evidence="9">ECC1097</strain>
    </source>
</reference>
<dbReference type="InterPro" id="IPR023418">
    <property type="entry name" value="Thyroxine_BS"/>
</dbReference>
<dbReference type="CDD" id="cd05822">
    <property type="entry name" value="TLP_HIUase"/>
    <property type="match status" value="1"/>
</dbReference>
<dbReference type="Pfam" id="PF00576">
    <property type="entry name" value="Transthyretin"/>
    <property type="match status" value="1"/>
</dbReference>
<comment type="catalytic activity">
    <reaction evidence="1 7">
        <text>5-hydroxyisourate + H2O = 5-hydroxy-2-oxo-4-ureido-2,5-dihydro-1H-imidazole-5-carboxylate + H(+)</text>
        <dbReference type="Rhea" id="RHEA:23736"/>
        <dbReference type="ChEBI" id="CHEBI:15377"/>
        <dbReference type="ChEBI" id="CHEBI:15378"/>
        <dbReference type="ChEBI" id="CHEBI:18072"/>
        <dbReference type="ChEBI" id="CHEBI:58639"/>
        <dbReference type="EC" id="3.5.2.17"/>
    </reaction>
</comment>
<dbReference type="OrthoDB" id="9792386at2"/>
<dbReference type="InterPro" id="IPR036817">
    <property type="entry name" value="Transthyretin/HIU_hydrolase_sf"/>
</dbReference>
<dbReference type="Gene3D" id="2.60.40.180">
    <property type="entry name" value="Transthyretin/hydroxyisourate hydrolase domain"/>
    <property type="match status" value="1"/>
</dbReference>
<comment type="function">
    <text evidence="2">Catalyzes the hydrolysis of 5-hydroxyisourate (HIU) to 2-oxo-4-hydroxy-4-carboxy-5-ureidoimidazoline (OHCU).</text>
</comment>
<organism evidence="9">
    <name type="scientific">Enterobacter kobei</name>
    <dbReference type="NCBI Taxonomy" id="208224"/>
    <lineage>
        <taxon>Bacteria</taxon>
        <taxon>Pseudomonadati</taxon>
        <taxon>Pseudomonadota</taxon>
        <taxon>Gammaproteobacteria</taxon>
        <taxon>Enterobacterales</taxon>
        <taxon>Enterobacteriaceae</taxon>
        <taxon>Enterobacter</taxon>
        <taxon>Enterobacter cloacae complex</taxon>
    </lineage>
</organism>
<sequence>MSTLSTHILDISTGKPAEGVTVHLERDGEIMATGVTNASGRITEFVPNLAKGRYRLVAETGKWFSDTGRETIYPCAQIEFVTGESADEHFHLPFVIAPGGWSTYRGS</sequence>
<keyword evidence="5 7" id="KW-0659">Purine metabolism</keyword>
<evidence type="ECO:0000256" key="6">
    <source>
        <dbReference type="ARBA" id="ARBA00022801"/>
    </source>
</evidence>
<comment type="similarity">
    <text evidence="3 7">Belongs to the transthyretin family. 5-hydroxyisourate hydrolase subfamily.</text>
</comment>
<keyword evidence="6 7" id="KW-0378">Hydrolase</keyword>
<comment type="caution">
    <text evidence="9">The sequence shown here is derived from an EMBL/GenBank/DDBJ whole genome shotgun (WGS) entry which is preliminary data.</text>
</comment>
<evidence type="ECO:0000256" key="3">
    <source>
        <dbReference type="ARBA" id="ARBA00009850"/>
    </source>
</evidence>
<dbReference type="Proteomes" id="UP000230495">
    <property type="component" value="Unassembled WGS sequence"/>
</dbReference>
<evidence type="ECO:0000256" key="7">
    <source>
        <dbReference type="RuleBase" id="RU361270"/>
    </source>
</evidence>
<name>A0A2J0PN10_9ENTR</name>
<evidence type="ECO:0000313" key="9">
    <source>
        <dbReference type="EMBL" id="PJD75770.1"/>
    </source>
</evidence>
<proteinExistence type="inferred from homology"/>
<gene>
    <name evidence="9" type="ORF">B9Q37_09435</name>
</gene>
<dbReference type="EC" id="3.5.2.17" evidence="7"/>
<dbReference type="InterPro" id="IPR023416">
    <property type="entry name" value="Transthyretin/HIU_hydrolase_d"/>
</dbReference>
<dbReference type="PANTHER" id="PTHR10395">
    <property type="entry name" value="URICASE AND TRANSTHYRETIN-RELATED"/>
    <property type="match status" value="1"/>
</dbReference>
<dbReference type="GO" id="GO:0006144">
    <property type="term" value="P:purine nucleobase metabolic process"/>
    <property type="evidence" value="ECO:0007669"/>
    <property type="project" value="UniProtKB-KW"/>
</dbReference>
<dbReference type="GO" id="GO:0033971">
    <property type="term" value="F:hydroxyisourate hydrolase activity"/>
    <property type="evidence" value="ECO:0007669"/>
    <property type="project" value="UniProtKB-EC"/>
</dbReference>
<protein>
    <recommendedName>
        <fullName evidence="7">5-hydroxyisourate hydrolase</fullName>
        <shortName evidence="7">HIU hydrolase</shortName>
        <shortName evidence="7">HIUHase</shortName>
        <ecNumber evidence="7">3.5.2.17</ecNumber>
    </recommendedName>
</protein>
<dbReference type="PANTHER" id="PTHR10395:SF7">
    <property type="entry name" value="5-HYDROXYISOURATE HYDROLASE"/>
    <property type="match status" value="1"/>
</dbReference>